<dbReference type="InterPro" id="IPR027746">
    <property type="entry name" value="TTL"/>
</dbReference>
<dbReference type="Proteomes" id="UP000054549">
    <property type="component" value="Unassembled WGS sequence"/>
</dbReference>
<reference evidence="2 3" key="1">
    <citation type="submission" date="2014-04" db="EMBL/GenBank/DDBJ databases">
        <title>Evolutionary Origins and Diversification of the Mycorrhizal Mutualists.</title>
        <authorList>
            <consortium name="DOE Joint Genome Institute"/>
            <consortium name="Mycorrhizal Genomics Consortium"/>
            <person name="Kohler A."/>
            <person name="Kuo A."/>
            <person name="Nagy L.G."/>
            <person name="Floudas D."/>
            <person name="Copeland A."/>
            <person name="Barry K.W."/>
            <person name="Cichocki N."/>
            <person name="Veneault-Fourrey C."/>
            <person name="LaButti K."/>
            <person name="Lindquist E.A."/>
            <person name="Lipzen A."/>
            <person name="Lundell T."/>
            <person name="Morin E."/>
            <person name="Murat C."/>
            <person name="Riley R."/>
            <person name="Ohm R."/>
            <person name="Sun H."/>
            <person name="Tunlid A."/>
            <person name="Henrissat B."/>
            <person name="Grigoriev I.V."/>
            <person name="Hibbett D.S."/>
            <person name="Martin F."/>
        </authorList>
    </citation>
    <scope>NUCLEOTIDE SEQUENCE [LARGE SCALE GENOMIC DNA]</scope>
    <source>
        <strain evidence="2 3">Koide BX008</strain>
    </source>
</reference>
<dbReference type="InParanoid" id="A0A0C2X8U1"/>
<gene>
    <name evidence="2" type="ORF">M378DRAFT_195030</name>
</gene>
<feature type="domain" description="Survival protein SurE-like phosphatase/nucleotidase" evidence="1">
    <location>
        <begin position="5"/>
        <end position="227"/>
    </location>
</feature>
<dbReference type="NCBIfam" id="TIGR00087">
    <property type="entry name" value="surE"/>
    <property type="match status" value="1"/>
</dbReference>
<dbReference type="SUPFAM" id="SSF64167">
    <property type="entry name" value="SurE-like"/>
    <property type="match status" value="1"/>
</dbReference>
<dbReference type="GO" id="GO:0000932">
    <property type="term" value="C:P-body"/>
    <property type="evidence" value="ECO:0007669"/>
    <property type="project" value="TreeGrafter"/>
</dbReference>
<accession>A0A0C2X8U1</accession>
<dbReference type="Gene3D" id="3.40.1210.10">
    <property type="entry name" value="Survival protein SurE-like phosphatase/nucleotidase"/>
    <property type="match status" value="1"/>
</dbReference>
<dbReference type="STRING" id="946122.A0A0C2X8U1"/>
<name>A0A0C2X8U1_AMAMK</name>
<sequence>MTITVLLTNDDGPPDPHESPYILGLYQQLTRDLGWNVKVVIPSAQKSWIGKAYQIKQKTRGWYYYPRHDGQSEISEHPRQLKDGELAEWIILDGTPATCANIALHNLYPGLIDLVISGPNLGRNTSAAFALSSGTIGAALSSSLSKMRSIAVSYGTMTEPVSIDHHHPAHALCCHIVHYLWNNWGKDGGGLRDGEIDLYSVNIPMIQGLLSEEGLDVYWTHLLKNSYGRLFKDIAHAEAADTVTTVIAAGPDATDKGILDKPQNLLFKFSPDLSPILAPDPSNIPVGSDAWALQNGYACITPLCASFAQPPAVDRTGGQILRMKL</sequence>
<proteinExistence type="predicted"/>
<dbReference type="InterPro" id="IPR036523">
    <property type="entry name" value="SurE-like_sf"/>
</dbReference>
<dbReference type="PANTHER" id="PTHR47551:SF1">
    <property type="entry name" value="TUBULIN--TYROSINE LIGASE PBY1-RELATED"/>
    <property type="match status" value="1"/>
</dbReference>
<evidence type="ECO:0000259" key="1">
    <source>
        <dbReference type="Pfam" id="PF01975"/>
    </source>
</evidence>
<organism evidence="2 3">
    <name type="scientific">Amanita muscaria (strain Koide BX008)</name>
    <dbReference type="NCBI Taxonomy" id="946122"/>
    <lineage>
        <taxon>Eukaryota</taxon>
        <taxon>Fungi</taxon>
        <taxon>Dikarya</taxon>
        <taxon>Basidiomycota</taxon>
        <taxon>Agaricomycotina</taxon>
        <taxon>Agaricomycetes</taxon>
        <taxon>Agaricomycetidae</taxon>
        <taxon>Agaricales</taxon>
        <taxon>Pluteineae</taxon>
        <taxon>Amanitaceae</taxon>
        <taxon>Amanita</taxon>
    </lineage>
</organism>
<dbReference type="HOGENOM" id="CLU_049222_2_0_1"/>
<dbReference type="OrthoDB" id="202825at2759"/>
<dbReference type="InterPro" id="IPR002828">
    <property type="entry name" value="SurE-like_Pase/nucleotidase"/>
</dbReference>
<evidence type="ECO:0000313" key="2">
    <source>
        <dbReference type="EMBL" id="KIL70807.1"/>
    </source>
</evidence>
<protein>
    <recommendedName>
        <fullName evidence="1">Survival protein SurE-like phosphatase/nucleotidase domain-containing protein</fullName>
    </recommendedName>
</protein>
<dbReference type="GO" id="GO:0016787">
    <property type="term" value="F:hydrolase activity"/>
    <property type="evidence" value="ECO:0007669"/>
    <property type="project" value="InterPro"/>
</dbReference>
<dbReference type="AlphaFoldDB" id="A0A0C2X8U1"/>
<evidence type="ECO:0000313" key="3">
    <source>
        <dbReference type="Proteomes" id="UP000054549"/>
    </source>
</evidence>
<keyword evidence="3" id="KW-1185">Reference proteome</keyword>
<dbReference type="EMBL" id="KN818223">
    <property type="protein sequence ID" value="KIL70807.1"/>
    <property type="molecule type" value="Genomic_DNA"/>
</dbReference>
<dbReference type="PANTHER" id="PTHR47551">
    <property type="entry name" value="TUBULIN--TYROSINE LIGASE PBY1-RELATED"/>
    <property type="match status" value="1"/>
</dbReference>
<dbReference type="Pfam" id="PF01975">
    <property type="entry name" value="SurE"/>
    <property type="match status" value="1"/>
</dbReference>